<feature type="signal peptide" evidence="3">
    <location>
        <begin position="1"/>
        <end position="27"/>
    </location>
</feature>
<feature type="transmembrane region" description="Helical" evidence="2">
    <location>
        <begin position="115"/>
        <end position="142"/>
    </location>
</feature>
<evidence type="ECO:0000256" key="3">
    <source>
        <dbReference type="SAM" id="SignalP"/>
    </source>
</evidence>
<keyword evidence="2" id="KW-1133">Transmembrane helix</keyword>
<keyword evidence="2" id="KW-0812">Transmembrane</keyword>
<dbReference type="EMBL" id="CALNXI010003105">
    <property type="protein sequence ID" value="CAH3192178.1"/>
    <property type="molecule type" value="Genomic_DNA"/>
</dbReference>
<name>A0ABN8SQY5_9CNID</name>
<comment type="caution">
    <text evidence="4">The sequence shown here is derived from an EMBL/GenBank/DDBJ whole genome shotgun (WGS) entry which is preliminary data.</text>
</comment>
<feature type="region of interest" description="Disordered" evidence="1">
    <location>
        <begin position="433"/>
        <end position="485"/>
    </location>
</feature>
<gene>
    <name evidence="4" type="ORF">PEVE_00023434</name>
</gene>
<sequence length="485" mass="53202">MASVFTFRASLTVVVTLASSHFAVSNGRCSQYDSNSCKTGQVCCINECVFGSDCLGHYCSTDSDCGLLFCCSSRCRRSHCSYSCSTDSDCEFSDICCYGTCSLDSACSYNDGYDYTAVTIGSVCAGLLIFACLVSICFYYACRRRRTQYRRMVVEQRVSNTTVRTTTRTVPLPNPPYVGQIPPPYHQGYQCYPPPQYEQHQTAIPPPLYNHGTTVENEQPPPYSTATQDRSGGVIRGSHIGQHSSKSIQEKPWLSCFFAESYGWCYRYDSSSCSSSEVCCNHFCISGSSCLGQVCSDNSDCATSESSLSCCSGRCRSDCLGYSCSSDTDCGFYEYCCDGKCSYDSVCYDPTAVIIGSVCGVLIFSCLLSMCFYYACRRRRVHHGRVIVGQRVTTATVRTTRTTPQPYPPYVGQIPPPYQQGYQYYPPPQYEQHQTAVPPPYNPGTTATNDQPPPYSAATQGRSGGVYTPKPSYGAIQTPSAPPPV</sequence>
<keyword evidence="2" id="KW-0472">Membrane</keyword>
<keyword evidence="3" id="KW-0732">Signal</keyword>
<evidence type="ECO:0000256" key="2">
    <source>
        <dbReference type="SAM" id="Phobius"/>
    </source>
</evidence>
<feature type="transmembrane region" description="Helical" evidence="2">
    <location>
        <begin position="352"/>
        <end position="375"/>
    </location>
</feature>
<accession>A0ABN8SQY5</accession>
<reference evidence="4 5" key="1">
    <citation type="submission" date="2022-05" db="EMBL/GenBank/DDBJ databases">
        <authorList>
            <consortium name="Genoscope - CEA"/>
            <person name="William W."/>
        </authorList>
    </citation>
    <scope>NUCLEOTIDE SEQUENCE [LARGE SCALE GENOMIC DNA]</scope>
</reference>
<dbReference type="Proteomes" id="UP001159427">
    <property type="component" value="Unassembled WGS sequence"/>
</dbReference>
<proteinExistence type="predicted"/>
<keyword evidence="5" id="KW-1185">Reference proteome</keyword>
<protein>
    <submittedName>
        <fullName evidence="4">Uncharacterized protein</fullName>
    </submittedName>
</protein>
<evidence type="ECO:0000313" key="4">
    <source>
        <dbReference type="EMBL" id="CAH3192178.1"/>
    </source>
</evidence>
<evidence type="ECO:0000313" key="5">
    <source>
        <dbReference type="Proteomes" id="UP001159427"/>
    </source>
</evidence>
<feature type="region of interest" description="Disordered" evidence="1">
    <location>
        <begin position="218"/>
        <end position="243"/>
    </location>
</feature>
<evidence type="ECO:0000256" key="1">
    <source>
        <dbReference type="SAM" id="MobiDB-lite"/>
    </source>
</evidence>
<organism evidence="4 5">
    <name type="scientific">Porites evermanni</name>
    <dbReference type="NCBI Taxonomy" id="104178"/>
    <lineage>
        <taxon>Eukaryota</taxon>
        <taxon>Metazoa</taxon>
        <taxon>Cnidaria</taxon>
        <taxon>Anthozoa</taxon>
        <taxon>Hexacorallia</taxon>
        <taxon>Scleractinia</taxon>
        <taxon>Fungiina</taxon>
        <taxon>Poritidae</taxon>
        <taxon>Porites</taxon>
    </lineage>
</organism>
<feature type="chain" id="PRO_5047474813" evidence="3">
    <location>
        <begin position="28"/>
        <end position="485"/>
    </location>
</feature>